<evidence type="ECO:0000313" key="1">
    <source>
        <dbReference type="EMBL" id="GBO19605.1"/>
    </source>
</evidence>
<dbReference type="Proteomes" id="UP000499080">
    <property type="component" value="Unassembled WGS sequence"/>
</dbReference>
<proteinExistence type="predicted"/>
<sequence>MQGFSTDTSQGSLWLDLSVVMSPNLWRTHDDTRKKDVLKCSTKSPILVNVAPIAQNVIKLQFTISSDDASVPSAPLTYLELFSELAE</sequence>
<dbReference type="AlphaFoldDB" id="A0A4Y2V310"/>
<gene>
    <name evidence="1" type="ORF">AVEN_17462_1</name>
</gene>
<keyword evidence="2" id="KW-1185">Reference proteome</keyword>
<comment type="caution">
    <text evidence="1">The sequence shown here is derived from an EMBL/GenBank/DDBJ whole genome shotgun (WGS) entry which is preliminary data.</text>
</comment>
<reference evidence="1 2" key="1">
    <citation type="journal article" date="2019" name="Sci. Rep.">
        <title>Orb-weaving spider Araneus ventricosus genome elucidates the spidroin gene catalogue.</title>
        <authorList>
            <person name="Kono N."/>
            <person name="Nakamura H."/>
            <person name="Ohtoshi R."/>
            <person name="Moran D.A.P."/>
            <person name="Shinohara A."/>
            <person name="Yoshida Y."/>
            <person name="Fujiwara M."/>
            <person name="Mori M."/>
            <person name="Tomita M."/>
            <person name="Arakawa K."/>
        </authorList>
    </citation>
    <scope>NUCLEOTIDE SEQUENCE [LARGE SCALE GENOMIC DNA]</scope>
</reference>
<dbReference type="EMBL" id="BGPR01043072">
    <property type="protein sequence ID" value="GBO19605.1"/>
    <property type="molecule type" value="Genomic_DNA"/>
</dbReference>
<name>A0A4Y2V310_ARAVE</name>
<organism evidence="1 2">
    <name type="scientific">Araneus ventricosus</name>
    <name type="common">Orbweaver spider</name>
    <name type="synonym">Epeira ventricosa</name>
    <dbReference type="NCBI Taxonomy" id="182803"/>
    <lineage>
        <taxon>Eukaryota</taxon>
        <taxon>Metazoa</taxon>
        <taxon>Ecdysozoa</taxon>
        <taxon>Arthropoda</taxon>
        <taxon>Chelicerata</taxon>
        <taxon>Arachnida</taxon>
        <taxon>Araneae</taxon>
        <taxon>Araneomorphae</taxon>
        <taxon>Entelegynae</taxon>
        <taxon>Araneoidea</taxon>
        <taxon>Araneidae</taxon>
        <taxon>Araneus</taxon>
    </lineage>
</organism>
<evidence type="ECO:0000313" key="2">
    <source>
        <dbReference type="Proteomes" id="UP000499080"/>
    </source>
</evidence>
<protein>
    <submittedName>
        <fullName evidence="1">Uncharacterized protein</fullName>
    </submittedName>
</protein>
<accession>A0A4Y2V310</accession>